<comment type="caution">
    <text evidence="2">The sequence shown here is derived from an EMBL/GenBank/DDBJ whole genome shotgun (WGS) entry which is preliminary data.</text>
</comment>
<evidence type="ECO:0000313" key="3">
    <source>
        <dbReference type="Proteomes" id="UP001179361"/>
    </source>
</evidence>
<sequence>MKTLHTLALGALLAGGSAAAADTQPVRELDPVHVNAMRNPEVRKYKHILAGLDTFDKHHALAPRVDRLRFVAEPRKKQETPAVLKVRLAGDDGFTLPIAVDAAGRFEVPRSEAAEDAKSELELNQKKGAYRIAVEVKTPGLPDNRRRLGDLRLECKVQIAIAKSEIPFYWVGVINGFLLRTDWCSFFGDEKSTAYDGAARDAHFGYRAGRPIKEAILVEGNRSALLRSKGQSFEVPIGNSTWSDEAMVELTFLDDAPLVTASTGTAGETPRTAP</sequence>
<feature type="chain" id="PRO_5046466216" evidence="1">
    <location>
        <begin position="21"/>
        <end position="274"/>
    </location>
</feature>
<proteinExistence type="predicted"/>
<organism evidence="2 3">
    <name type="scientific">Massilia phyllostachyos</name>
    <dbReference type="NCBI Taxonomy" id="2898585"/>
    <lineage>
        <taxon>Bacteria</taxon>
        <taxon>Pseudomonadati</taxon>
        <taxon>Pseudomonadota</taxon>
        <taxon>Betaproteobacteria</taxon>
        <taxon>Burkholderiales</taxon>
        <taxon>Oxalobacteraceae</taxon>
        <taxon>Telluria group</taxon>
        <taxon>Massilia</taxon>
    </lineage>
</organism>
<evidence type="ECO:0000256" key="1">
    <source>
        <dbReference type="SAM" id="SignalP"/>
    </source>
</evidence>
<keyword evidence="3" id="KW-1185">Reference proteome</keyword>
<name>A0ABS8Q3M4_9BURK</name>
<gene>
    <name evidence="2" type="ORF">LQ564_08460</name>
</gene>
<keyword evidence="1" id="KW-0732">Signal</keyword>
<dbReference type="RefSeq" id="WP_231057665.1">
    <property type="nucleotide sequence ID" value="NZ_JAJNOC010000002.1"/>
</dbReference>
<accession>A0ABS8Q3M4</accession>
<feature type="signal peptide" evidence="1">
    <location>
        <begin position="1"/>
        <end position="20"/>
    </location>
</feature>
<dbReference type="EMBL" id="JAJNOC010000002">
    <property type="protein sequence ID" value="MCD2516345.1"/>
    <property type="molecule type" value="Genomic_DNA"/>
</dbReference>
<reference evidence="2" key="1">
    <citation type="submission" date="2021-11" db="EMBL/GenBank/DDBJ databases">
        <title>The complete genome of Massilia sp sp. G4R7.</title>
        <authorList>
            <person name="Liu L."/>
            <person name="Yue J."/>
            <person name="Yuan J."/>
            <person name="Yang F."/>
            <person name="Li L."/>
        </authorList>
    </citation>
    <scope>NUCLEOTIDE SEQUENCE</scope>
    <source>
        <strain evidence="2">G4R7</strain>
    </source>
</reference>
<dbReference type="Proteomes" id="UP001179361">
    <property type="component" value="Unassembled WGS sequence"/>
</dbReference>
<evidence type="ECO:0000313" key="2">
    <source>
        <dbReference type="EMBL" id="MCD2516345.1"/>
    </source>
</evidence>
<protein>
    <submittedName>
        <fullName evidence="2">Uncharacterized protein</fullName>
    </submittedName>
</protein>